<dbReference type="PROSITE" id="PS50977">
    <property type="entry name" value="HTH_TETR_2"/>
    <property type="match status" value="1"/>
</dbReference>
<evidence type="ECO:0000313" key="5">
    <source>
        <dbReference type="Proteomes" id="UP001447008"/>
    </source>
</evidence>
<dbReference type="Pfam" id="PF00440">
    <property type="entry name" value="TetR_N"/>
    <property type="match status" value="1"/>
</dbReference>
<dbReference type="SUPFAM" id="SSF48498">
    <property type="entry name" value="Tetracyclin repressor-like, C-terminal domain"/>
    <property type="match status" value="1"/>
</dbReference>
<sequence>MSSTKQQAVIGAAIALFAQRGLAGTTMEAVATKAKVSKRTLYKYYSNKEQLFDGVVDLLIERIRPLKDNPFCTQTPIKEQLQKLADVALKLTQDKDYLTLSRIIMIESLRSKTRAVMLDERFKHCEQGINHWFDEAHRKGALKDVAPDIAAVVFFGGLKELAFWDQLFTWQPPVDKEKLNALVELTSKMFVQPPLK</sequence>
<accession>A0ABU9MY85</accession>
<dbReference type="InterPro" id="IPR039536">
    <property type="entry name" value="TetR_C_Proteobacteria"/>
</dbReference>
<keyword evidence="5" id="KW-1185">Reference proteome</keyword>
<organism evidence="4 5">
    <name type="scientific">Pseudoalteromonas qingdaonensis</name>
    <dbReference type="NCBI Taxonomy" id="3131913"/>
    <lineage>
        <taxon>Bacteria</taxon>
        <taxon>Pseudomonadati</taxon>
        <taxon>Pseudomonadota</taxon>
        <taxon>Gammaproteobacteria</taxon>
        <taxon>Alteromonadales</taxon>
        <taxon>Pseudoalteromonadaceae</taxon>
        <taxon>Pseudoalteromonas</taxon>
    </lineage>
</organism>
<dbReference type="SUPFAM" id="SSF46689">
    <property type="entry name" value="Homeodomain-like"/>
    <property type="match status" value="1"/>
</dbReference>
<evidence type="ECO:0000256" key="2">
    <source>
        <dbReference type="PROSITE-ProRule" id="PRU00335"/>
    </source>
</evidence>
<gene>
    <name evidence="4" type="ORF">WCN91_07620</name>
</gene>
<reference evidence="4 5" key="1">
    <citation type="submission" date="2024-03" db="EMBL/GenBank/DDBJ databases">
        <title>Pseudoalteromonas qingdaonensis sp. nov., isolated from the intestines of marine benthic organisms.</title>
        <authorList>
            <person name="Lin X."/>
            <person name="Fang S."/>
            <person name="Hu X."/>
        </authorList>
    </citation>
    <scope>NUCLEOTIDE SEQUENCE [LARGE SCALE GENOMIC DNA]</scope>
    <source>
        <strain evidence="4 5">YIC-827</strain>
    </source>
</reference>
<dbReference type="InterPro" id="IPR050109">
    <property type="entry name" value="HTH-type_TetR-like_transc_reg"/>
</dbReference>
<comment type="caution">
    <text evidence="4">The sequence shown here is derived from an EMBL/GenBank/DDBJ whole genome shotgun (WGS) entry which is preliminary data.</text>
</comment>
<dbReference type="PANTHER" id="PTHR30055:SF146">
    <property type="entry name" value="HTH-TYPE TRANSCRIPTIONAL DUAL REGULATOR CECR"/>
    <property type="match status" value="1"/>
</dbReference>
<dbReference type="PRINTS" id="PR00455">
    <property type="entry name" value="HTHTETR"/>
</dbReference>
<evidence type="ECO:0000256" key="1">
    <source>
        <dbReference type="ARBA" id="ARBA00023125"/>
    </source>
</evidence>
<dbReference type="Proteomes" id="UP001447008">
    <property type="component" value="Unassembled WGS sequence"/>
</dbReference>
<dbReference type="EMBL" id="JBCGCU010000006">
    <property type="protein sequence ID" value="MEM0515299.1"/>
    <property type="molecule type" value="Genomic_DNA"/>
</dbReference>
<feature type="DNA-binding region" description="H-T-H motif" evidence="2">
    <location>
        <begin position="26"/>
        <end position="45"/>
    </location>
</feature>
<dbReference type="InterPro" id="IPR036271">
    <property type="entry name" value="Tet_transcr_reg_TetR-rel_C_sf"/>
</dbReference>
<dbReference type="Pfam" id="PF14246">
    <property type="entry name" value="TetR_C_7"/>
    <property type="match status" value="1"/>
</dbReference>
<evidence type="ECO:0000313" key="4">
    <source>
        <dbReference type="EMBL" id="MEM0515299.1"/>
    </source>
</evidence>
<dbReference type="RefSeq" id="WP_342677829.1">
    <property type="nucleotide sequence ID" value="NZ_JBCGCU010000006.1"/>
</dbReference>
<dbReference type="Gene3D" id="1.10.10.60">
    <property type="entry name" value="Homeodomain-like"/>
    <property type="match status" value="1"/>
</dbReference>
<keyword evidence="1 2" id="KW-0238">DNA-binding</keyword>
<proteinExistence type="predicted"/>
<protein>
    <submittedName>
        <fullName evidence="4">TetR/AcrR family transcriptional regulator</fullName>
    </submittedName>
</protein>
<dbReference type="InterPro" id="IPR009057">
    <property type="entry name" value="Homeodomain-like_sf"/>
</dbReference>
<dbReference type="Gene3D" id="1.10.357.10">
    <property type="entry name" value="Tetracycline Repressor, domain 2"/>
    <property type="match status" value="1"/>
</dbReference>
<evidence type="ECO:0000259" key="3">
    <source>
        <dbReference type="PROSITE" id="PS50977"/>
    </source>
</evidence>
<feature type="domain" description="HTH tetR-type" evidence="3">
    <location>
        <begin position="3"/>
        <end position="63"/>
    </location>
</feature>
<name>A0ABU9MY85_9GAMM</name>
<dbReference type="PANTHER" id="PTHR30055">
    <property type="entry name" value="HTH-TYPE TRANSCRIPTIONAL REGULATOR RUTR"/>
    <property type="match status" value="1"/>
</dbReference>
<dbReference type="InterPro" id="IPR001647">
    <property type="entry name" value="HTH_TetR"/>
</dbReference>